<name>A0A2K9NIM4_9PROT</name>
<accession>A0A2K9NIM4</accession>
<reference evidence="2 3" key="1">
    <citation type="submission" date="2017-12" db="EMBL/GenBank/DDBJ databases">
        <title>Genomes of bacteria within cyanobacterial aggregates.</title>
        <authorList>
            <person name="Cai H."/>
        </authorList>
    </citation>
    <scope>NUCLEOTIDE SEQUENCE [LARGE SCALE GENOMIC DNA]</scope>
    <source>
        <strain evidence="2 3">TH16</strain>
        <plasmid evidence="2 3">unnamed1</plasmid>
    </source>
</reference>
<dbReference type="Proteomes" id="UP000234752">
    <property type="component" value="Plasmid unnamed1"/>
</dbReference>
<evidence type="ECO:0000313" key="3">
    <source>
        <dbReference type="Proteomes" id="UP000234752"/>
    </source>
</evidence>
<keyword evidence="3" id="KW-1185">Reference proteome</keyword>
<dbReference type="EMBL" id="CP025613">
    <property type="protein sequence ID" value="AUN32940.1"/>
    <property type="molecule type" value="Genomic_DNA"/>
</dbReference>
<geneLocation type="plasmid" evidence="2 3">
    <name>unnamed1</name>
</geneLocation>
<proteinExistence type="predicted"/>
<organism evidence="2 3">
    <name type="scientific">Niveispirillum cyanobacteriorum</name>
    <dbReference type="NCBI Taxonomy" id="1612173"/>
    <lineage>
        <taxon>Bacteria</taxon>
        <taxon>Pseudomonadati</taxon>
        <taxon>Pseudomonadota</taxon>
        <taxon>Alphaproteobacteria</taxon>
        <taxon>Rhodospirillales</taxon>
        <taxon>Azospirillaceae</taxon>
        <taxon>Niveispirillum</taxon>
    </lineage>
</organism>
<keyword evidence="1" id="KW-0812">Transmembrane</keyword>
<dbReference type="KEGG" id="ncb:C0V82_21190"/>
<keyword evidence="1" id="KW-1133">Transmembrane helix</keyword>
<feature type="transmembrane region" description="Helical" evidence="1">
    <location>
        <begin position="106"/>
        <end position="126"/>
    </location>
</feature>
<sequence length="129" mass="14090">MSPDWAGWLPKLAAALACFHILLLKLSVILWWEGLGEALILTGAAGLAGNLLLNILLLWVGGRWMRAGQTVSLWADQPREALVFDVTAALCWVPIAGAVMVREPVWGLFVLAVATLCLASALWQIWQCR</sequence>
<keyword evidence="2" id="KW-0614">Plasmid</keyword>
<feature type="transmembrane region" description="Helical" evidence="1">
    <location>
        <begin position="12"/>
        <end position="32"/>
    </location>
</feature>
<dbReference type="AlphaFoldDB" id="A0A2K9NIM4"/>
<gene>
    <name evidence="2" type="ORF">C0V82_21190</name>
</gene>
<keyword evidence="1" id="KW-0472">Membrane</keyword>
<protein>
    <submittedName>
        <fullName evidence="2">Uncharacterized protein</fullName>
    </submittedName>
</protein>
<evidence type="ECO:0000313" key="2">
    <source>
        <dbReference type="EMBL" id="AUN32940.1"/>
    </source>
</evidence>
<feature type="transmembrane region" description="Helical" evidence="1">
    <location>
        <begin position="38"/>
        <end position="60"/>
    </location>
</feature>
<evidence type="ECO:0000256" key="1">
    <source>
        <dbReference type="SAM" id="Phobius"/>
    </source>
</evidence>
<feature type="transmembrane region" description="Helical" evidence="1">
    <location>
        <begin position="81"/>
        <end position="100"/>
    </location>
</feature>